<evidence type="ECO:0000256" key="3">
    <source>
        <dbReference type="ARBA" id="ARBA00023004"/>
    </source>
</evidence>
<dbReference type="GO" id="GO:0009055">
    <property type="term" value="F:electron transfer activity"/>
    <property type="evidence" value="ECO:0007669"/>
    <property type="project" value="InterPro"/>
</dbReference>
<dbReference type="Gene3D" id="1.10.760.10">
    <property type="entry name" value="Cytochrome c-like domain"/>
    <property type="match status" value="1"/>
</dbReference>
<dbReference type="PATRIC" id="fig|28229.4.peg.1400"/>
<name>A0A099KRQ7_COLPS</name>
<dbReference type="Proteomes" id="UP000029843">
    <property type="component" value="Unassembled WGS sequence"/>
</dbReference>
<dbReference type="AlphaFoldDB" id="A0A099KRQ7"/>
<keyword evidence="3 4" id="KW-0408">Iron</keyword>
<evidence type="ECO:0000256" key="5">
    <source>
        <dbReference type="SAM" id="SignalP"/>
    </source>
</evidence>
<dbReference type="RefSeq" id="WP_052056352.1">
    <property type="nucleotide sequence ID" value="NZ_JQED01000015.1"/>
</dbReference>
<comment type="caution">
    <text evidence="7">The sequence shown here is derived from an EMBL/GenBank/DDBJ whole genome shotgun (WGS) entry which is preliminary data.</text>
</comment>
<organism evidence="7 8">
    <name type="scientific">Colwellia psychrerythraea</name>
    <name type="common">Vibrio psychroerythus</name>
    <dbReference type="NCBI Taxonomy" id="28229"/>
    <lineage>
        <taxon>Bacteria</taxon>
        <taxon>Pseudomonadati</taxon>
        <taxon>Pseudomonadota</taxon>
        <taxon>Gammaproteobacteria</taxon>
        <taxon>Alteromonadales</taxon>
        <taxon>Colwelliaceae</taxon>
        <taxon>Colwellia</taxon>
    </lineage>
</organism>
<sequence length="188" mass="20903" precursor="true">MYMYSLLIRQLVFLCISVASCFTFAADNIKTEGGTLLTQSEIDNWKLTIYPDGINLPEGSGNAIQGEKIYNMKCLACHGAAGQNGTGPRLVGKQGFIDEKKDVLEAMSVGAWPYATSIYDYIRRAMPHYAPKSLSNNDVYALTAYILYLNGITNKTMNLDKESLSKVEMPNKKIVINAWLKEQKDNGK</sequence>
<feature type="signal peptide" evidence="5">
    <location>
        <begin position="1"/>
        <end position="25"/>
    </location>
</feature>
<dbReference type="EMBL" id="JQED01000015">
    <property type="protein sequence ID" value="KGJ92905.1"/>
    <property type="molecule type" value="Genomic_DNA"/>
</dbReference>
<dbReference type="InterPro" id="IPR009056">
    <property type="entry name" value="Cyt_c-like_dom"/>
</dbReference>
<feature type="domain" description="Cytochrome c" evidence="6">
    <location>
        <begin position="61"/>
        <end position="150"/>
    </location>
</feature>
<dbReference type="InterPro" id="IPR051459">
    <property type="entry name" value="Cytochrome_c-type_DH"/>
</dbReference>
<evidence type="ECO:0000313" key="8">
    <source>
        <dbReference type="Proteomes" id="UP000029843"/>
    </source>
</evidence>
<keyword evidence="2 4" id="KW-0479">Metal-binding</keyword>
<dbReference type="GO" id="GO:0046872">
    <property type="term" value="F:metal ion binding"/>
    <property type="evidence" value="ECO:0007669"/>
    <property type="project" value="UniProtKB-KW"/>
</dbReference>
<feature type="chain" id="PRO_5001957520" description="Cytochrome c domain-containing protein" evidence="5">
    <location>
        <begin position="26"/>
        <end position="188"/>
    </location>
</feature>
<evidence type="ECO:0000259" key="6">
    <source>
        <dbReference type="PROSITE" id="PS51007"/>
    </source>
</evidence>
<dbReference type="PANTHER" id="PTHR35008:SF8">
    <property type="entry name" value="ALCOHOL DEHYDROGENASE CYTOCHROME C SUBUNIT"/>
    <property type="match status" value="1"/>
</dbReference>
<dbReference type="SUPFAM" id="SSF46626">
    <property type="entry name" value="Cytochrome c"/>
    <property type="match status" value="1"/>
</dbReference>
<evidence type="ECO:0000256" key="4">
    <source>
        <dbReference type="PROSITE-ProRule" id="PRU00433"/>
    </source>
</evidence>
<evidence type="ECO:0000313" key="7">
    <source>
        <dbReference type="EMBL" id="KGJ92905.1"/>
    </source>
</evidence>
<dbReference type="PANTHER" id="PTHR35008">
    <property type="entry name" value="BLL4482 PROTEIN-RELATED"/>
    <property type="match status" value="1"/>
</dbReference>
<dbReference type="Pfam" id="PF13442">
    <property type="entry name" value="Cytochrome_CBB3"/>
    <property type="match status" value="1"/>
</dbReference>
<proteinExistence type="predicted"/>
<dbReference type="InterPro" id="IPR036909">
    <property type="entry name" value="Cyt_c-like_dom_sf"/>
</dbReference>
<keyword evidence="5" id="KW-0732">Signal</keyword>
<gene>
    <name evidence="7" type="ORF">ND2E_2371</name>
</gene>
<accession>A0A099KRQ7</accession>
<keyword evidence="1 4" id="KW-0349">Heme</keyword>
<dbReference type="PROSITE" id="PS51007">
    <property type="entry name" value="CYTC"/>
    <property type="match status" value="1"/>
</dbReference>
<protein>
    <recommendedName>
        <fullName evidence="6">Cytochrome c domain-containing protein</fullName>
    </recommendedName>
</protein>
<evidence type="ECO:0000256" key="2">
    <source>
        <dbReference type="ARBA" id="ARBA00022723"/>
    </source>
</evidence>
<dbReference type="GO" id="GO:0020037">
    <property type="term" value="F:heme binding"/>
    <property type="evidence" value="ECO:0007669"/>
    <property type="project" value="InterPro"/>
</dbReference>
<evidence type="ECO:0000256" key="1">
    <source>
        <dbReference type="ARBA" id="ARBA00022617"/>
    </source>
</evidence>
<reference evidence="7 8" key="1">
    <citation type="submission" date="2014-08" db="EMBL/GenBank/DDBJ databases">
        <title>Genomic and Phenotypic Diversity of Colwellia psychrerythraea strains from Disparate Marine Basins.</title>
        <authorList>
            <person name="Techtmann S.M."/>
            <person name="Stelling S.C."/>
            <person name="Utturkar S.M."/>
            <person name="Alshibli N."/>
            <person name="Harris A."/>
            <person name="Brown S.D."/>
            <person name="Hazen T.C."/>
        </authorList>
    </citation>
    <scope>NUCLEOTIDE SEQUENCE [LARGE SCALE GENOMIC DNA]</scope>
    <source>
        <strain evidence="7 8">ND2E</strain>
    </source>
</reference>